<accession>A0AA91T0S5</accession>
<dbReference type="GO" id="GO:0051028">
    <property type="term" value="P:mRNA transport"/>
    <property type="evidence" value="ECO:0007669"/>
    <property type="project" value="UniProtKB-KW"/>
</dbReference>
<dbReference type="Proteomes" id="UP000195602">
    <property type="component" value="Unassembled WGS sequence"/>
</dbReference>
<evidence type="ECO:0000256" key="8">
    <source>
        <dbReference type="ARBA" id="ARBA00023054"/>
    </source>
</evidence>
<feature type="compositionally biased region" description="Basic and acidic residues" evidence="10">
    <location>
        <begin position="163"/>
        <end position="184"/>
    </location>
</feature>
<evidence type="ECO:0000256" key="2">
    <source>
        <dbReference type="ARBA" id="ARBA00008132"/>
    </source>
</evidence>
<dbReference type="PANTHER" id="PTHR28028">
    <property type="entry name" value="60S RIBOSOMAL SUBUNIT ASSEMBLY/EXPORT PROTEIN LOC1"/>
    <property type="match status" value="1"/>
</dbReference>
<dbReference type="KEGG" id="clus:A9F13_14g01540"/>
<feature type="compositionally biased region" description="Basic and acidic residues" evidence="10">
    <location>
        <begin position="201"/>
        <end position="211"/>
    </location>
</feature>
<dbReference type="GO" id="GO:0003729">
    <property type="term" value="F:mRNA binding"/>
    <property type="evidence" value="ECO:0007669"/>
    <property type="project" value="InterPro"/>
</dbReference>
<sequence>MRIIIPNLFISSLYQIKMAVRQSQTAKRRQSQNKTRTIESEVTSDSQARNLLANQPKLTAKAKVKKPSKKNVKKEQARIRLYGAKNGKEYREDQLEIPNLNRAIVPGVKAKRGKKGKKFVDDHDSLKLNLLIKSINDKYDQTNESKLEKSRRLEEIRELKRKEMEQKEQEKTNKLENKKNEIRSKANIARAARRKNSRLSKKGDAQPEEPKKKKSVSFA</sequence>
<feature type="compositionally biased region" description="Polar residues" evidence="10">
    <location>
        <begin position="32"/>
        <end position="49"/>
    </location>
</feature>
<evidence type="ECO:0000256" key="5">
    <source>
        <dbReference type="ARBA" id="ARBA00022448"/>
    </source>
</evidence>
<dbReference type="EMBL" id="LYUB02000014">
    <property type="protein sequence ID" value="OVF07310.1"/>
    <property type="molecule type" value="Genomic_DNA"/>
</dbReference>
<evidence type="ECO:0000256" key="9">
    <source>
        <dbReference type="ARBA" id="ARBA00023242"/>
    </source>
</evidence>
<dbReference type="AlphaFoldDB" id="A0AA91T0S5"/>
<gene>
    <name evidence="11" type="ORF">A9F13_14g01540</name>
</gene>
<evidence type="ECO:0000256" key="3">
    <source>
        <dbReference type="ARBA" id="ARBA00019670"/>
    </source>
</evidence>
<evidence type="ECO:0000256" key="4">
    <source>
        <dbReference type="ARBA" id="ARBA00020853"/>
    </source>
</evidence>
<protein>
    <recommendedName>
        <fullName evidence="3">60S ribosomal subunit assembly/export protein LOC1</fullName>
    </recommendedName>
    <alternativeName>
        <fullName evidence="4">60S ribosomal subunit assembly/export protein loc1</fullName>
    </alternativeName>
</protein>
<keyword evidence="5" id="KW-0813">Transport</keyword>
<dbReference type="InterPro" id="IPR037650">
    <property type="entry name" value="Loc1"/>
</dbReference>
<name>A0AA91T0S5_CLALS</name>
<feature type="compositionally biased region" description="Basic residues" evidence="10">
    <location>
        <begin position="191"/>
        <end position="200"/>
    </location>
</feature>
<feature type="region of interest" description="Disordered" evidence="10">
    <location>
        <begin position="23"/>
        <end position="49"/>
    </location>
</feature>
<comment type="similarity">
    <text evidence="2">Belongs to the LOC1 family.</text>
</comment>
<comment type="caution">
    <text evidence="11">The sequence shown here is derived from an EMBL/GenBank/DDBJ whole genome shotgun (WGS) entry which is preliminary data.</text>
</comment>
<dbReference type="GO" id="GO:0042273">
    <property type="term" value="P:ribosomal large subunit biogenesis"/>
    <property type="evidence" value="ECO:0007669"/>
    <property type="project" value="InterPro"/>
</dbReference>
<evidence type="ECO:0000256" key="1">
    <source>
        <dbReference type="ARBA" id="ARBA00004604"/>
    </source>
</evidence>
<dbReference type="GO" id="GO:0005730">
    <property type="term" value="C:nucleolus"/>
    <property type="evidence" value="ECO:0007669"/>
    <property type="project" value="UniProtKB-SubCell"/>
</dbReference>
<dbReference type="GO" id="GO:0030687">
    <property type="term" value="C:preribosome, large subunit precursor"/>
    <property type="evidence" value="ECO:0007669"/>
    <property type="project" value="TreeGrafter"/>
</dbReference>
<reference evidence="11 12" key="1">
    <citation type="submission" date="2017-04" db="EMBL/GenBank/DDBJ databases">
        <title>Draft genome of the yeast Clavispora lusitaniae type strain CBS 6936.</title>
        <authorList>
            <person name="Durrens P."/>
            <person name="Klopp C."/>
            <person name="Biteau N."/>
            <person name="Fitton-Ouhabi V."/>
            <person name="Dementhon K."/>
            <person name="Accoceberry I."/>
            <person name="Sherman D.J."/>
            <person name="Noel T."/>
        </authorList>
    </citation>
    <scope>NUCLEOTIDE SEQUENCE [LARGE SCALE GENOMIC DNA]</scope>
    <source>
        <strain evidence="11 12">CBS 6936</strain>
    </source>
</reference>
<evidence type="ECO:0000313" key="11">
    <source>
        <dbReference type="EMBL" id="OVF07310.1"/>
    </source>
</evidence>
<dbReference type="OMA" id="RESMNTI"/>
<keyword evidence="8" id="KW-0175">Coiled coil</keyword>
<comment type="subcellular location">
    <subcellularLocation>
        <location evidence="1">Nucleus</location>
        <location evidence="1">Nucleolus</location>
    </subcellularLocation>
</comment>
<keyword evidence="7" id="KW-0509">mRNA transport</keyword>
<evidence type="ECO:0000313" key="12">
    <source>
        <dbReference type="Proteomes" id="UP000195602"/>
    </source>
</evidence>
<feature type="region of interest" description="Disordered" evidence="10">
    <location>
        <begin position="163"/>
        <end position="219"/>
    </location>
</feature>
<dbReference type="PANTHER" id="PTHR28028:SF1">
    <property type="entry name" value="60S RIBOSOMAL SUBUNIT ASSEMBLY_EXPORT PROTEIN LOC1"/>
    <property type="match status" value="1"/>
</dbReference>
<evidence type="ECO:0000256" key="7">
    <source>
        <dbReference type="ARBA" id="ARBA00022816"/>
    </source>
</evidence>
<proteinExistence type="inferred from homology"/>
<keyword evidence="6" id="KW-0690">Ribosome biogenesis</keyword>
<dbReference type="GO" id="GO:0008298">
    <property type="term" value="P:intracellular mRNA localization"/>
    <property type="evidence" value="ECO:0007669"/>
    <property type="project" value="TreeGrafter"/>
</dbReference>
<organism evidence="11 12">
    <name type="scientific">Clavispora lusitaniae</name>
    <name type="common">Candida lusitaniae</name>
    <dbReference type="NCBI Taxonomy" id="36911"/>
    <lineage>
        <taxon>Eukaryota</taxon>
        <taxon>Fungi</taxon>
        <taxon>Dikarya</taxon>
        <taxon>Ascomycota</taxon>
        <taxon>Saccharomycotina</taxon>
        <taxon>Pichiomycetes</taxon>
        <taxon>Metschnikowiaceae</taxon>
        <taxon>Clavispora</taxon>
    </lineage>
</organism>
<evidence type="ECO:0000256" key="6">
    <source>
        <dbReference type="ARBA" id="ARBA00022517"/>
    </source>
</evidence>
<evidence type="ECO:0000256" key="10">
    <source>
        <dbReference type="SAM" id="MobiDB-lite"/>
    </source>
</evidence>
<keyword evidence="9" id="KW-0539">Nucleus</keyword>